<dbReference type="GO" id="GO:0006508">
    <property type="term" value="P:proteolysis"/>
    <property type="evidence" value="ECO:0007669"/>
    <property type="project" value="UniProtKB-KW"/>
</dbReference>
<dbReference type="RefSeq" id="WP_071309637.1">
    <property type="nucleotide sequence ID" value="NZ_MLQR01000029.1"/>
</dbReference>
<dbReference type="Proteomes" id="UP000179524">
    <property type="component" value="Unassembled WGS sequence"/>
</dbReference>
<dbReference type="OrthoDB" id="9798386at2"/>
<dbReference type="InterPro" id="IPR036852">
    <property type="entry name" value="Peptidase_S8/S53_dom_sf"/>
</dbReference>
<organism evidence="14 15">
    <name type="scientific">Anaerobacillus alkalilacustris</name>
    <dbReference type="NCBI Taxonomy" id="393763"/>
    <lineage>
        <taxon>Bacteria</taxon>
        <taxon>Bacillati</taxon>
        <taxon>Bacillota</taxon>
        <taxon>Bacilli</taxon>
        <taxon>Bacillales</taxon>
        <taxon>Bacillaceae</taxon>
        <taxon>Anaerobacillus</taxon>
    </lineage>
</organism>
<dbReference type="EMBL" id="MLQR01000029">
    <property type="protein sequence ID" value="OIJ13040.1"/>
    <property type="molecule type" value="Genomic_DNA"/>
</dbReference>
<dbReference type="InterPro" id="IPR050131">
    <property type="entry name" value="Peptidase_S8_subtilisin-like"/>
</dbReference>
<dbReference type="InterPro" id="IPR023828">
    <property type="entry name" value="Peptidase_S8_Ser-AS"/>
</dbReference>
<evidence type="ECO:0000256" key="1">
    <source>
        <dbReference type="ARBA" id="ARBA00001913"/>
    </source>
</evidence>
<dbReference type="SUPFAM" id="SSF52743">
    <property type="entry name" value="Subtilisin-like"/>
    <property type="match status" value="1"/>
</dbReference>
<proteinExistence type="inferred from homology"/>
<accession>A0A1S2LLF0</accession>
<dbReference type="GO" id="GO:0005576">
    <property type="term" value="C:extracellular region"/>
    <property type="evidence" value="ECO:0007669"/>
    <property type="project" value="UniProtKB-SubCell"/>
</dbReference>
<evidence type="ECO:0000256" key="6">
    <source>
        <dbReference type="ARBA" id="ARBA00022723"/>
    </source>
</evidence>
<keyword evidence="5 11" id="KW-0645">Protease</keyword>
<keyword evidence="10" id="KW-0106">Calcium</keyword>
<dbReference type="PROSITE" id="PS00137">
    <property type="entry name" value="SUBTILASE_HIS"/>
    <property type="match status" value="1"/>
</dbReference>
<feature type="domain" description="SLH" evidence="13">
    <location>
        <begin position="378"/>
        <end position="437"/>
    </location>
</feature>
<dbReference type="PROSITE" id="PS00136">
    <property type="entry name" value="SUBTILASE_ASP"/>
    <property type="match status" value="1"/>
</dbReference>
<gene>
    <name evidence="14" type="ORF">BKP37_11005</name>
</gene>
<dbReference type="PANTHER" id="PTHR43806:SF11">
    <property type="entry name" value="CEREVISIN-RELATED"/>
    <property type="match status" value="1"/>
</dbReference>
<comment type="cofactor">
    <cofactor evidence="1">
        <name>Ca(2+)</name>
        <dbReference type="ChEBI" id="CHEBI:29108"/>
    </cofactor>
</comment>
<evidence type="ECO:0000259" key="13">
    <source>
        <dbReference type="PROSITE" id="PS51272"/>
    </source>
</evidence>
<dbReference type="Pfam" id="PF00395">
    <property type="entry name" value="SLH"/>
    <property type="match status" value="3"/>
</dbReference>
<dbReference type="InterPro" id="IPR000209">
    <property type="entry name" value="Peptidase_S8/S53_dom"/>
</dbReference>
<comment type="similarity">
    <text evidence="3 11 12">Belongs to the peptidase S8 family.</text>
</comment>
<sequence>MKNVDRIVILFFILLFVLTSCFSENNDVRIQQHDQINDQLESDIHRYIVLFRDEIEEKLIEDVEGVIIQEAETINVVGALLPDDEIDHLRKNPEVIAVEEDQVVSMLQQTQNWGYDQILTPRSVQSGLTGKGVKVAIIDSGVSPHEDLSIVGGASFVNYTNNYFDDNGHGTHVAGIVGALNNNIGIIGVAPNAEIYALKVLDQTGNGYLSDIIAAIDWSIRNRIDILNLSIGTNGHSAVLEKAVNDAYTQNILVVAAAGNGGNPEGTGDTLVFPARYQSAIAVAATDRNNKRGSFSATGNLIEQSAPGVNIYSTYLNNQYVSMNGTSMATPFVVGALALLKEANPRLNAKDLREILKNTSLDLGKQGRDEWFGYGLIQAPVFLTDIYGHWAIHDIVEVFHLGWMRGIKQGEFGPELQLSRAQAAAILVRALGLTKTSGNTPQFQDIKGHWAQEDIEIISQHQIMRGTAENRFSPDVTITREQMAAILSRILNLKRTPEMGNPFIDVQEGYWATNDVIATTHHQIFKGISPNQFGGGLIVTRAQMAVLMNRVSDQIAN</sequence>
<dbReference type="PROSITE" id="PS51892">
    <property type="entry name" value="SUBTILASE"/>
    <property type="match status" value="1"/>
</dbReference>
<feature type="domain" description="SLH" evidence="13">
    <location>
        <begin position="502"/>
        <end position="557"/>
    </location>
</feature>
<dbReference type="PRINTS" id="PR00723">
    <property type="entry name" value="SUBTILISIN"/>
</dbReference>
<evidence type="ECO:0000256" key="12">
    <source>
        <dbReference type="RuleBase" id="RU003355"/>
    </source>
</evidence>
<dbReference type="PROSITE" id="PS51257">
    <property type="entry name" value="PROKAR_LIPOPROTEIN"/>
    <property type="match status" value="1"/>
</dbReference>
<name>A0A1S2LLF0_9BACI</name>
<feature type="domain" description="SLH" evidence="13">
    <location>
        <begin position="438"/>
        <end position="501"/>
    </location>
</feature>
<dbReference type="SUPFAM" id="SSF54897">
    <property type="entry name" value="Protease propeptides/inhibitors"/>
    <property type="match status" value="1"/>
</dbReference>
<dbReference type="Gene3D" id="3.40.50.200">
    <property type="entry name" value="Peptidase S8/S53 domain"/>
    <property type="match status" value="1"/>
</dbReference>
<keyword evidence="15" id="KW-1185">Reference proteome</keyword>
<evidence type="ECO:0000256" key="9">
    <source>
        <dbReference type="ARBA" id="ARBA00022825"/>
    </source>
</evidence>
<protein>
    <recommendedName>
        <fullName evidence="13">SLH domain-containing protein</fullName>
    </recommendedName>
</protein>
<dbReference type="PANTHER" id="PTHR43806">
    <property type="entry name" value="PEPTIDASE S8"/>
    <property type="match status" value="1"/>
</dbReference>
<dbReference type="InterPro" id="IPR037045">
    <property type="entry name" value="S8pro/Inhibitor_I9_sf"/>
</dbReference>
<comment type="caution">
    <text evidence="14">The sequence shown here is derived from an EMBL/GenBank/DDBJ whole genome shotgun (WGS) entry which is preliminary data.</text>
</comment>
<dbReference type="InterPro" id="IPR001119">
    <property type="entry name" value="SLH_dom"/>
</dbReference>
<keyword evidence="8 11" id="KW-0378">Hydrolase</keyword>
<keyword evidence="4" id="KW-0964">Secreted</keyword>
<dbReference type="PROSITE" id="PS51272">
    <property type="entry name" value="SLH"/>
    <property type="match status" value="3"/>
</dbReference>
<reference evidence="14 15" key="1">
    <citation type="submission" date="2016-10" db="EMBL/GenBank/DDBJ databases">
        <title>Draft genome sequences of four alkaliphilic bacteria belonging to the Anaerobacillus genus.</title>
        <authorList>
            <person name="Bassil N.M."/>
            <person name="Lloyd J.R."/>
        </authorList>
    </citation>
    <scope>NUCLEOTIDE SEQUENCE [LARGE SCALE GENOMIC DNA]</scope>
    <source>
        <strain evidence="14 15">DSM 18345</strain>
    </source>
</reference>
<evidence type="ECO:0000256" key="5">
    <source>
        <dbReference type="ARBA" id="ARBA00022670"/>
    </source>
</evidence>
<comment type="subcellular location">
    <subcellularLocation>
        <location evidence="2">Secreted</location>
    </subcellularLocation>
</comment>
<dbReference type="Gene3D" id="3.30.70.80">
    <property type="entry name" value="Peptidase S8 propeptide/proteinase inhibitor I9"/>
    <property type="match status" value="1"/>
</dbReference>
<feature type="active site" description="Charge relay system" evidence="11">
    <location>
        <position position="169"/>
    </location>
</feature>
<keyword evidence="7" id="KW-0732">Signal</keyword>
<feature type="active site" description="Charge relay system" evidence="11">
    <location>
        <position position="139"/>
    </location>
</feature>
<dbReference type="InterPro" id="IPR022398">
    <property type="entry name" value="Peptidase_S8_His-AS"/>
</dbReference>
<keyword evidence="6" id="KW-0479">Metal-binding</keyword>
<evidence type="ECO:0000313" key="15">
    <source>
        <dbReference type="Proteomes" id="UP000179524"/>
    </source>
</evidence>
<evidence type="ECO:0000256" key="11">
    <source>
        <dbReference type="PROSITE-ProRule" id="PRU01240"/>
    </source>
</evidence>
<dbReference type="InterPro" id="IPR023827">
    <property type="entry name" value="Peptidase_S8_Asp-AS"/>
</dbReference>
<dbReference type="InterPro" id="IPR015500">
    <property type="entry name" value="Peptidase_S8_subtilisin-rel"/>
</dbReference>
<evidence type="ECO:0000256" key="10">
    <source>
        <dbReference type="ARBA" id="ARBA00022837"/>
    </source>
</evidence>
<keyword evidence="9 11" id="KW-0720">Serine protease</keyword>
<evidence type="ECO:0000256" key="3">
    <source>
        <dbReference type="ARBA" id="ARBA00011073"/>
    </source>
</evidence>
<dbReference type="GO" id="GO:0046872">
    <property type="term" value="F:metal ion binding"/>
    <property type="evidence" value="ECO:0007669"/>
    <property type="project" value="UniProtKB-KW"/>
</dbReference>
<feature type="active site" description="Charge relay system" evidence="11">
    <location>
        <position position="327"/>
    </location>
</feature>
<dbReference type="Pfam" id="PF00082">
    <property type="entry name" value="Peptidase_S8"/>
    <property type="match status" value="1"/>
</dbReference>
<evidence type="ECO:0000313" key="14">
    <source>
        <dbReference type="EMBL" id="OIJ13040.1"/>
    </source>
</evidence>
<dbReference type="InterPro" id="IPR034202">
    <property type="entry name" value="Subtilisin_Carlsberg-like"/>
</dbReference>
<dbReference type="PROSITE" id="PS00138">
    <property type="entry name" value="SUBTILASE_SER"/>
    <property type="match status" value="1"/>
</dbReference>
<evidence type="ECO:0000256" key="8">
    <source>
        <dbReference type="ARBA" id="ARBA00022801"/>
    </source>
</evidence>
<evidence type="ECO:0000256" key="7">
    <source>
        <dbReference type="ARBA" id="ARBA00022729"/>
    </source>
</evidence>
<dbReference type="AlphaFoldDB" id="A0A1S2LLF0"/>
<evidence type="ECO:0000256" key="2">
    <source>
        <dbReference type="ARBA" id="ARBA00004613"/>
    </source>
</evidence>
<dbReference type="GO" id="GO:0004252">
    <property type="term" value="F:serine-type endopeptidase activity"/>
    <property type="evidence" value="ECO:0007669"/>
    <property type="project" value="UniProtKB-UniRule"/>
</dbReference>
<dbReference type="CDD" id="cd07477">
    <property type="entry name" value="Peptidases_S8_Subtilisin_subset"/>
    <property type="match status" value="1"/>
</dbReference>
<evidence type="ECO:0000256" key="4">
    <source>
        <dbReference type="ARBA" id="ARBA00022525"/>
    </source>
</evidence>